<dbReference type="RefSeq" id="WP_251514423.1">
    <property type="nucleotide sequence ID" value="NZ_JAMBON010000017.1"/>
</dbReference>
<name>A0ABW4HXM1_9BACI</name>
<reference evidence="3" key="1">
    <citation type="journal article" date="2019" name="Int. J. Syst. Evol. Microbiol.">
        <title>The Global Catalogue of Microorganisms (GCM) 10K type strain sequencing project: providing services to taxonomists for standard genome sequencing and annotation.</title>
        <authorList>
            <consortium name="The Broad Institute Genomics Platform"/>
            <consortium name="The Broad Institute Genome Sequencing Center for Infectious Disease"/>
            <person name="Wu L."/>
            <person name="Ma J."/>
        </authorList>
    </citation>
    <scope>NUCLEOTIDE SEQUENCE [LARGE SCALE GENOMIC DNA]</scope>
    <source>
        <strain evidence="3">CGMCC 1.12376</strain>
    </source>
</reference>
<comment type="caution">
    <text evidence="2">The sequence shown here is derived from an EMBL/GenBank/DDBJ whole genome shotgun (WGS) entry which is preliminary data.</text>
</comment>
<dbReference type="InterPro" id="IPR011428">
    <property type="entry name" value="Spore_coat_X/V"/>
</dbReference>
<evidence type="ECO:0000313" key="3">
    <source>
        <dbReference type="Proteomes" id="UP001597221"/>
    </source>
</evidence>
<feature type="domain" description="Spore coat protein X/V" evidence="1">
    <location>
        <begin position="24"/>
        <end position="79"/>
    </location>
</feature>
<keyword evidence="3" id="KW-1185">Reference proteome</keyword>
<proteinExistence type="predicted"/>
<protein>
    <submittedName>
        <fullName evidence="2">Spore coat protein</fullName>
    </submittedName>
</protein>
<evidence type="ECO:0000259" key="1">
    <source>
        <dbReference type="Pfam" id="PF07552"/>
    </source>
</evidence>
<evidence type="ECO:0000313" key="2">
    <source>
        <dbReference type="EMBL" id="MFD1609922.1"/>
    </source>
</evidence>
<feature type="domain" description="Spore coat protein X/V" evidence="1">
    <location>
        <begin position="86"/>
        <end position="143"/>
    </location>
</feature>
<keyword evidence="2" id="KW-0946">Virion</keyword>
<sequence>MSKTKEWRALDYCEDNRGGSQAIVEQDAEQTNITKQLSEEWIIIKDSECVNVETTDTQVALSLQIGIEAALAIVLRLAIADDNQVEDILQDFKQISKTNQSNRQKTIVEKSKYVDIVTVDTDIAVHLQILIQLLLGVIATLDIL</sequence>
<organism evidence="2 3">
    <name type="scientific">Oceanobacillus luteolus</name>
    <dbReference type="NCBI Taxonomy" id="1274358"/>
    <lineage>
        <taxon>Bacteria</taxon>
        <taxon>Bacillati</taxon>
        <taxon>Bacillota</taxon>
        <taxon>Bacilli</taxon>
        <taxon>Bacillales</taxon>
        <taxon>Bacillaceae</taxon>
        <taxon>Oceanobacillus</taxon>
    </lineage>
</organism>
<dbReference type="Pfam" id="PF07552">
    <property type="entry name" value="Coat_X"/>
    <property type="match status" value="2"/>
</dbReference>
<gene>
    <name evidence="2" type="ORF">ACFSBH_20075</name>
</gene>
<dbReference type="EMBL" id="JBHUDE010000165">
    <property type="protein sequence ID" value="MFD1609922.1"/>
    <property type="molecule type" value="Genomic_DNA"/>
</dbReference>
<dbReference type="Proteomes" id="UP001597221">
    <property type="component" value="Unassembled WGS sequence"/>
</dbReference>
<keyword evidence="2" id="KW-0167">Capsid protein</keyword>
<accession>A0ABW4HXM1</accession>